<evidence type="ECO:0000259" key="3">
    <source>
        <dbReference type="PROSITE" id="PS01031"/>
    </source>
</evidence>
<name>A0A2U1F2D0_9PSEU</name>
<protein>
    <submittedName>
        <fullName evidence="4">HSP20 family protein</fullName>
    </submittedName>
</protein>
<comment type="caution">
    <text evidence="4">The sequence shown here is derived from an EMBL/GenBank/DDBJ whole genome shotgun (WGS) entry which is preliminary data.</text>
</comment>
<dbReference type="RefSeq" id="WP_116710096.1">
    <property type="nucleotide sequence ID" value="NZ_QEKW01000013.1"/>
</dbReference>
<dbReference type="InterPro" id="IPR008978">
    <property type="entry name" value="HSP20-like_chaperone"/>
</dbReference>
<dbReference type="Pfam" id="PF00011">
    <property type="entry name" value="HSP20"/>
    <property type="match status" value="1"/>
</dbReference>
<dbReference type="Gene3D" id="2.60.40.790">
    <property type="match status" value="1"/>
</dbReference>
<dbReference type="CDD" id="cd06464">
    <property type="entry name" value="ACD_sHsps-like"/>
    <property type="match status" value="1"/>
</dbReference>
<evidence type="ECO:0000313" key="4">
    <source>
        <dbReference type="EMBL" id="PVZ06343.1"/>
    </source>
</evidence>
<dbReference type="PROSITE" id="PS01031">
    <property type="entry name" value="SHSP"/>
    <property type="match status" value="1"/>
</dbReference>
<sequence length="156" mass="17774">MSIIRRQNPTTSTDVFRQFDRMFDDWMRAFPARMWDQPALRAPEEVIKVDEYRENGDLVIKAEIPGIDPDKDLSLTVADGILDLRAERKVTEDTEDKGYHRHELRYGTFARRLPLPDGVDPGAVTASYKDGMLMVRVPMPEPEKGAEPTTIAIEKG</sequence>
<gene>
    <name evidence="4" type="ORF">C8D89_11381</name>
</gene>
<feature type="domain" description="SHSP" evidence="3">
    <location>
        <begin position="40"/>
        <end position="154"/>
    </location>
</feature>
<dbReference type="SUPFAM" id="SSF49764">
    <property type="entry name" value="HSP20-like chaperones"/>
    <property type="match status" value="1"/>
</dbReference>
<evidence type="ECO:0000256" key="2">
    <source>
        <dbReference type="RuleBase" id="RU003616"/>
    </source>
</evidence>
<keyword evidence="5" id="KW-1185">Reference proteome</keyword>
<evidence type="ECO:0000256" key="1">
    <source>
        <dbReference type="PROSITE-ProRule" id="PRU00285"/>
    </source>
</evidence>
<accession>A0A2U1F2D0</accession>
<evidence type="ECO:0000313" key="5">
    <source>
        <dbReference type="Proteomes" id="UP000245639"/>
    </source>
</evidence>
<proteinExistence type="inferred from homology"/>
<dbReference type="Proteomes" id="UP000245639">
    <property type="component" value="Unassembled WGS sequence"/>
</dbReference>
<dbReference type="OrthoDB" id="3855217at2"/>
<reference evidence="4 5" key="1">
    <citation type="submission" date="2018-04" db="EMBL/GenBank/DDBJ databases">
        <title>Genomic Encyclopedia of Type Strains, Phase IV (KMG-IV): sequencing the most valuable type-strain genomes for metagenomic binning, comparative biology and taxonomic classification.</title>
        <authorList>
            <person name="Goeker M."/>
        </authorList>
    </citation>
    <scope>NUCLEOTIDE SEQUENCE [LARGE SCALE GENOMIC DNA]</scope>
    <source>
        <strain evidence="4 5">DSM 45771</strain>
    </source>
</reference>
<dbReference type="InterPro" id="IPR031107">
    <property type="entry name" value="Small_HSP"/>
</dbReference>
<dbReference type="AlphaFoldDB" id="A0A2U1F2D0"/>
<dbReference type="InterPro" id="IPR002068">
    <property type="entry name" value="A-crystallin/Hsp20_dom"/>
</dbReference>
<dbReference type="EMBL" id="QEKW01000013">
    <property type="protein sequence ID" value="PVZ06343.1"/>
    <property type="molecule type" value="Genomic_DNA"/>
</dbReference>
<comment type="similarity">
    <text evidence="1 2">Belongs to the small heat shock protein (HSP20) family.</text>
</comment>
<organism evidence="4 5">
    <name type="scientific">Actinomycetospora cinnamomea</name>
    <dbReference type="NCBI Taxonomy" id="663609"/>
    <lineage>
        <taxon>Bacteria</taxon>
        <taxon>Bacillati</taxon>
        <taxon>Actinomycetota</taxon>
        <taxon>Actinomycetes</taxon>
        <taxon>Pseudonocardiales</taxon>
        <taxon>Pseudonocardiaceae</taxon>
        <taxon>Actinomycetospora</taxon>
    </lineage>
</organism>
<dbReference type="PANTHER" id="PTHR11527">
    <property type="entry name" value="HEAT-SHOCK PROTEIN 20 FAMILY MEMBER"/>
    <property type="match status" value="1"/>
</dbReference>